<reference evidence="3" key="2">
    <citation type="submission" date="2002-07" db="EMBL/GenBank/DDBJ databases">
        <title>Oryza sativa nipponbare(GA3) genomic DNA, chromosome 8, PAC clone:P0412D08.</title>
        <authorList>
            <person name="Sasaki T."/>
            <person name="Matsumoto T."/>
            <person name="Katayose Y."/>
        </authorList>
    </citation>
    <scope>NUCLEOTIDE SEQUENCE</scope>
</reference>
<sequence length="134" mass="14085">MGRRGAARCGLDGDGGDAATGRLLGARGDAATGRQHARHRVGDVGAGSGRLGDVGAAAGGTRGDGDGDGRGERQWGPRFRSSANDLSLASCQSHVDHDEFELCVWNNLLDQQYVILQPEILYSQPSAIFSLDYD</sequence>
<evidence type="ECO:0000313" key="4">
    <source>
        <dbReference type="Proteomes" id="UP000000763"/>
    </source>
</evidence>
<evidence type="ECO:0000313" key="2">
    <source>
        <dbReference type="EMBL" id="BAD03414.1"/>
    </source>
</evidence>
<feature type="compositionally biased region" description="Gly residues" evidence="1">
    <location>
        <begin position="44"/>
        <end position="62"/>
    </location>
</feature>
<dbReference type="AlphaFoldDB" id="Q6Z067"/>
<reference evidence="4" key="4">
    <citation type="journal article" date="2008" name="Nucleic Acids Res.">
        <title>The rice annotation project database (RAP-DB): 2008 update.</title>
        <authorList>
            <consortium name="The rice annotation project (RAP)"/>
        </authorList>
    </citation>
    <scope>GENOME REANNOTATION</scope>
    <source>
        <strain evidence="4">cv. Nipponbare</strain>
    </source>
</reference>
<accession>Q6Z067</accession>
<gene>
    <name evidence="2" type="ORF">P0035F08.36</name>
    <name evidence="3" type="ORF">P0412D08.14</name>
</gene>
<dbReference type="EMBL" id="AP005499">
    <property type="protein sequence ID" value="BAD03689.1"/>
    <property type="molecule type" value="Genomic_DNA"/>
</dbReference>
<dbReference type="EMBL" id="AP004746">
    <property type="protein sequence ID" value="BAD03414.1"/>
    <property type="molecule type" value="Genomic_DNA"/>
</dbReference>
<reference evidence="4" key="3">
    <citation type="journal article" date="2005" name="Nature">
        <title>The map-based sequence of the rice genome.</title>
        <authorList>
            <consortium name="International rice genome sequencing project (IRGSP)"/>
            <person name="Matsumoto T."/>
            <person name="Wu J."/>
            <person name="Kanamori H."/>
            <person name="Katayose Y."/>
            <person name="Fujisawa M."/>
            <person name="Namiki N."/>
            <person name="Mizuno H."/>
            <person name="Yamamoto K."/>
            <person name="Antonio B.A."/>
            <person name="Baba T."/>
            <person name="Sakata K."/>
            <person name="Nagamura Y."/>
            <person name="Aoki H."/>
            <person name="Arikawa K."/>
            <person name="Arita K."/>
            <person name="Bito T."/>
            <person name="Chiden Y."/>
            <person name="Fujitsuka N."/>
            <person name="Fukunaka R."/>
            <person name="Hamada M."/>
            <person name="Harada C."/>
            <person name="Hayashi A."/>
            <person name="Hijishita S."/>
            <person name="Honda M."/>
            <person name="Hosokawa S."/>
            <person name="Ichikawa Y."/>
            <person name="Idonuma A."/>
            <person name="Iijima M."/>
            <person name="Ikeda M."/>
            <person name="Ikeno M."/>
            <person name="Ito K."/>
            <person name="Ito S."/>
            <person name="Ito T."/>
            <person name="Ito Y."/>
            <person name="Ito Y."/>
            <person name="Iwabuchi A."/>
            <person name="Kamiya K."/>
            <person name="Karasawa W."/>
            <person name="Kurita K."/>
            <person name="Katagiri S."/>
            <person name="Kikuta A."/>
            <person name="Kobayashi H."/>
            <person name="Kobayashi N."/>
            <person name="Machita K."/>
            <person name="Maehara T."/>
            <person name="Masukawa M."/>
            <person name="Mizubayashi T."/>
            <person name="Mukai Y."/>
            <person name="Nagasaki H."/>
            <person name="Nagata Y."/>
            <person name="Naito S."/>
            <person name="Nakashima M."/>
            <person name="Nakama Y."/>
            <person name="Nakamichi Y."/>
            <person name="Nakamura M."/>
            <person name="Meguro A."/>
            <person name="Negishi M."/>
            <person name="Ohta I."/>
            <person name="Ohta T."/>
            <person name="Okamoto M."/>
            <person name="Ono N."/>
            <person name="Saji S."/>
            <person name="Sakaguchi M."/>
            <person name="Sakai K."/>
            <person name="Shibata M."/>
            <person name="Shimokawa T."/>
            <person name="Song J."/>
            <person name="Takazaki Y."/>
            <person name="Terasawa K."/>
            <person name="Tsugane M."/>
            <person name="Tsuji K."/>
            <person name="Ueda S."/>
            <person name="Waki K."/>
            <person name="Yamagata H."/>
            <person name="Yamamoto M."/>
            <person name="Yamamoto S."/>
            <person name="Yamane H."/>
            <person name="Yoshiki S."/>
            <person name="Yoshihara R."/>
            <person name="Yukawa K."/>
            <person name="Zhong H."/>
            <person name="Yano M."/>
            <person name="Yuan Q."/>
            <person name="Ouyang S."/>
            <person name="Liu J."/>
            <person name="Jones K.M."/>
            <person name="Gansberger K."/>
            <person name="Moffat K."/>
            <person name="Hill J."/>
            <person name="Bera J."/>
            <person name="Fadrosh D."/>
            <person name="Jin S."/>
            <person name="Johri S."/>
            <person name="Kim M."/>
            <person name="Overton L."/>
            <person name="Reardon M."/>
            <person name="Tsitrin T."/>
            <person name="Vuong H."/>
            <person name="Weaver B."/>
            <person name="Ciecko A."/>
            <person name="Tallon L."/>
            <person name="Jackson J."/>
            <person name="Pai G."/>
            <person name="Aken S.V."/>
            <person name="Utterback T."/>
            <person name="Reidmuller S."/>
            <person name="Feldblyum T."/>
            <person name="Hsiao J."/>
            <person name="Zismann V."/>
            <person name="Iobst S."/>
            <person name="de Vazeille A.R."/>
            <person name="Buell C.R."/>
            <person name="Ying K."/>
            <person name="Li Y."/>
            <person name="Lu T."/>
            <person name="Huang Y."/>
            <person name="Zhao Q."/>
            <person name="Feng Q."/>
            <person name="Zhang L."/>
            <person name="Zhu J."/>
            <person name="Weng Q."/>
            <person name="Mu J."/>
            <person name="Lu Y."/>
            <person name="Fan D."/>
            <person name="Liu Y."/>
            <person name="Guan J."/>
            <person name="Zhang Y."/>
            <person name="Yu S."/>
            <person name="Liu X."/>
            <person name="Zhang Y."/>
            <person name="Hong G."/>
            <person name="Han B."/>
            <person name="Choisne N."/>
            <person name="Demange N."/>
            <person name="Orjeda G."/>
            <person name="Samain S."/>
            <person name="Cattolico L."/>
            <person name="Pelletier E."/>
            <person name="Couloux A."/>
            <person name="Segurens B."/>
            <person name="Wincker P."/>
            <person name="D'Hont A."/>
            <person name="Scarpelli C."/>
            <person name="Weissenbach J."/>
            <person name="Salanoubat M."/>
            <person name="Quetier F."/>
            <person name="Yu Y."/>
            <person name="Kim H.R."/>
            <person name="Rambo T."/>
            <person name="Currie J."/>
            <person name="Collura K."/>
            <person name="Luo M."/>
            <person name="Yang T."/>
            <person name="Ammiraju J.S.S."/>
            <person name="Engler F."/>
            <person name="Soderlund C."/>
            <person name="Wing R.A."/>
            <person name="Palmer L.E."/>
            <person name="de la Bastide M."/>
            <person name="Spiegel L."/>
            <person name="Nascimento L."/>
            <person name="Zutavern T."/>
            <person name="O'Shaughnessy A."/>
            <person name="Dike S."/>
            <person name="Dedhia N."/>
            <person name="Preston R."/>
            <person name="Balija V."/>
            <person name="McCombie W.R."/>
            <person name="Chow T."/>
            <person name="Chen H."/>
            <person name="Chung M."/>
            <person name="Chen C."/>
            <person name="Shaw J."/>
            <person name="Wu H."/>
            <person name="Hsiao K."/>
            <person name="Chao Y."/>
            <person name="Chu M."/>
            <person name="Cheng C."/>
            <person name="Hour A."/>
            <person name="Lee P."/>
            <person name="Lin S."/>
            <person name="Lin Y."/>
            <person name="Liou J."/>
            <person name="Liu S."/>
            <person name="Hsing Y."/>
            <person name="Raghuvanshi S."/>
            <person name="Mohanty A."/>
            <person name="Bharti A.K."/>
            <person name="Gaur A."/>
            <person name="Gupta V."/>
            <person name="Kumar D."/>
            <person name="Ravi V."/>
            <person name="Vij S."/>
            <person name="Kapur A."/>
            <person name="Khurana P."/>
            <person name="Khurana P."/>
            <person name="Khurana J.P."/>
            <person name="Tyagi A.K."/>
            <person name="Gaikwad K."/>
            <person name="Singh A."/>
            <person name="Dalal V."/>
            <person name="Srivastava S."/>
            <person name="Dixit A."/>
            <person name="Pal A.K."/>
            <person name="Ghazi I.A."/>
            <person name="Yadav M."/>
            <person name="Pandit A."/>
            <person name="Bhargava A."/>
            <person name="Sureshbabu K."/>
            <person name="Batra K."/>
            <person name="Sharma T.R."/>
            <person name="Mohapatra T."/>
            <person name="Singh N.K."/>
            <person name="Messing J."/>
            <person name="Nelson A.B."/>
            <person name="Fuks G."/>
            <person name="Kavchok S."/>
            <person name="Keizer G."/>
            <person name="Linton E."/>
            <person name="Llaca V."/>
            <person name="Song R."/>
            <person name="Tanyolac B."/>
            <person name="Young S."/>
            <person name="Ho-Il K."/>
            <person name="Hahn J.H."/>
            <person name="Sangsakoo G."/>
            <person name="Vanavichit A."/>
            <person name="de Mattos Luiz.A.T."/>
            <person name="Zimmer P.D."/>
            <person name="Malone G."/>
            <person name="Dellagostin O."/>
            <person name="de Oliveira A.C."/>
            <person name="Bevan M."/>
            <person name="Bancroft I."/>
            <person name="Minx P."/>
            <person name="Cordum H."/>
            <person name="Wilson R."/>
            <person name="Cheng Z."/>
            <person name="Jin W."/>
            <person name="Jiang J."/>
            <person name="Leong S.A."/>
            <person name="Iwama H."/>
            <person name="Gojobori T."/>
            <person name="Itoh T."/>
            <person name="Niimura Y."/>
            <person name="Fujii Y."/>
            <person name="Habara T."/>
            <person name="Sakai H."/>
            <person name="Sato Y."/>
            <person name="Wilson G."/>
            <person name="Kumar K."/>
            <person name="McCouch S."/>
            <person name="Juretic N."/>
            <person name="Hoen D."/>
            <person name="Wright S."/>
            <person name="Bruskiewich R."/>
            <person name="Bureau T."/>
            <person name="Miyao A."/>
            <person name="Hirochika H."/>
            <person name="Nishikawa T."/>
            <person name="Kadowaki K."/>
            <person name="Sugiura M."/>
            <person name="Burr B."/>
            <person name="Sasaki T."/>
        </authorList>
    </citation>
    <scope>NUCLEOTIDE SEQUENCE [LARGE SCALE GENOMIC DNA]</scope>
    <source>
        <strain evidence="4">cv. Nipponbare</strain>
    </source>
</reference>
<protein>
    <submittedName>
        <fullName evidence="3">Uncharacterized protein</fullName>
    </submittedName>
</protein>
<name>Q6Z067_ORYSJ</name>
<organism evidence="3 4">
    <name type="scientific">Oryza sativa subsp. japonica</name>
    <name type="common">Rice</name>
    <dbReference type="NCBI Taxonomy" id="39947"/>
    <lineage>
        <taxon>Eukaryota</taxon>
        <taxon>Viridiplantae</taxon>
        <taxon>Streptophyta</taxon>
        <taxon>Embryophyta</taxon>
        <taxon>Tracheophyta</taxon>
        <taxon>Spermatophyta</taxon>
        <taxon>Magnoliopsida</taxon>
        <taxon>Liliopsida</taxon>
        <taxon>Poales</taxon>
        <taxon>Poaceae</taxon>
        <taxon>BOP clade</taxon>
        <taxon>Oryzoideae</taxon>
        <taxon>Oryzeae</taxon>
        <taxon>Oryzinae</taxon>
        <taxon>Oryza</taxon>
        <taxon>Oryza sativa</taxon>
    </lineage>
</organism>
<dbReference type="Proteomes" id="UP000000763">
    <property type="component" value="Chromosome 8"/>
</dbReference>
<feature type="region of interest" description="Disordered" evidence="1">
    <location>
        <begin position="26"/>
        <end position="79"/>
    </location>
</feature>
<evidence type="ECO:0000313" key="3">
    <source>
        <dbReference type="EMBL" id="BAD03689.1"/>
    </source>
</evidence>
<evidence type="ECO:0000256" key="1">
    <source>
        <dbReference type="SAM" id="MobiDB-lite"/>
    </source>
</evidence>
<reference evidence="2" key="1">
    <citation type="submission" date="2002-02" db="EMBL/GenBank/DDBJ databases">
        <title>Oryza sativa nipponbare(GA3) genomic DNA, chromosome 8, PAC clone:P0035F08.</title>
        <authorList>
            <person name="Sasaki T."/>
            <person name="Matsumoto T."/>
            <person name="Yamamoto K."/>
        </authorList>
    </citation>
    <scope>NUCLEOTIDE SEQUENCE</scope>
</reference>
<feature type="compositionally biased region" description="Basic and acidic residues" evidence="1">
    <location>
        <begin position="63"/>
        <end position="75"/>
    </location>
</feature>
<proteinExistence type="predicted"/>